<dbReference type="InParanoid" id="A0A1D3CT63"/>
<dbReference type="GO" id="GO:0097542">
    <property type="term" value="C:ciliary tip"/>
    <property type="evidence" value="ECO:0007669"/>
    <property type="project" value="TreeGrafter"/>
</dbReference>
<feature type="chain" id="PRO_5008913887" evidence="2">
    <location>
        <begin position="29"/>
        <end position="438"/>
    </location>
</feature>
<dbReference type="GO" id="GO:0035253">
    <property type="term" value="C:ciliary rootlet"/>
    <property type="evidence" value="ECO:0007669"/>
    <property type="project" value="TreeGrafter"/>
</dbReference>
<accession>A0A1D3CT63</accession>
<dbReference type="GO" id="GO:0036158">
    <property type="term" value="P:outer dynein arm assembly"/>
    <property type="evidence" value="ECO:0007669"/>
    <property type="project" value="InterPro"/>
</dbReference>
<dbReference type="VEuPathDB" id="ToxoDB:cyc_04308"/>
<evidence type="ECO:0000256" key="1">
    <source>
        <dbReference type="SAM" id="Coils"/>
    </source>
</evidence>
<dbReference type="VEuPathDB" id="ToxoDB:LOC34620856"/>
<protein>
    <submittedName>
        <fullName evidence="3">Uncharacterized protein</fullName>
    </submittedName>
</protein>
<evidence type="ECO:0000256" key="2">
    <source>
        <dbReference type="SAM" id="SignalP"/>
    </source>
</evidence>
<keyword evidence="1" id="KW-0175">Coiled coil</keyword>
<dbReference type="GO" id="GO:0003341">
    <property type="term" value="P:cilium movement"/>
    <property type="evidence" value="ECO:0007669"/>
    <property type="project" value="InterPro"/>
</dbReference>
<keyword evidence="4" id="KW-1185">Reference proteome</keyword>
<feature type="coiled-coil region" evidence="1">
    <location>
        <begin position="304"/>
        <end position="331"/>
    </location>
</feature>
<dbReference type="InterPro" id="IPR033192">
    <property type="entry name" value="ODAD3"/>
</dbReference>
<reference evidence="3 4" key="1">
    <citation type="journal article" date="2016" name="BMC Genomics">
        <title>Comparative genomics reveals Cyclospora cayetanensis possesses coccidia-like metabolism and invasion components but unique surface antigens.</title>
        <authorList>
            <person name="Liu S."/>
            <person name="Wang L."/>
            <person name="Zheng H."/>
            <person name="Xu Z."/>
            <person name="Roellig D.M."/>
            <person name="Li N."/>
            <person name="Frace M.A."/>
            <person name="Tang K."/>
            <person name="Arrowood M.J."/>
            <person name="Moss D.M."/>
            <person name="Zhang L."/>
            <person name="Feng Y."/>
            <person name="Xiao L."/>
        </authorList>
    </citation>
    <scope>NUCLEOTIDE SEQUENCE [LARGE SCALE GENOMIC DNA]</scope>
    <source>
        <strain evidence="3 4">CHN_HEN01</strain>
    </source>
</reference>
<sequence>MASSYRLVPISILCTSLVTLALFRCVLSQCTRFVAFGPSAPVEGTDSSLTNATSLQEADGCKGAKAPMKKDAASLQQLDSFTRAVNQSIQGLYATQSDPMTKVEQLLSSLRKRFDDVHAEVKRRGEEFARYKEGIRQADSAEHQITSDRDRVRQRTEELTQSLTALSKRVADAAHTKKTYLHVLQRTKQEKDMVRQKNLLLQSKLRALGLELKDGHRALDQRLAEWQKSVVANAAAVALSASSGKWRRMLCIEKLIANFLQKSNVNNVEKWQYTEDTFQKIREATGLVDVMEIVSKFLNRDSENQKLKQLAVEAERNLEGSRKEYHEIVRRAVEELALGSCSHIRSLYAALDAHAQSWNRGLHSYDARCSLPEHSLEGAEEAKRCAASINAKLMQLGLEGAYDFNADASLECYCQHLQEQSIPALFALLPDTKKQSQS</sequence>
<gene>
    <name evidence="3" type="ORF">cyc_04308</name>
</gene>
<keyword evidence="2" id="KW-0732">Signal</keyword>
<dbReference type="GO" id="GO:0036064">
    <property type="term" value="C:ciliary basal body"/>
    <property type="evidence" value="ECO:0007669"/>
    <property type="project" value="TreeGrafter"/>
</dbReference>
<organism evidence="3 4">
    <name type="scientific">Cyclospora cayetanensis</name>
    <dbReference type="NCBI Taxonomy" id="88456"/>
    <lineage>
        <taxon>Eukaryota</taxon>
        <taxon>Sar</taxon>
        <taxon>Alveolata</taxon>
        <taxon>Apicomplexa</taxon>
        <taxon>Conoidasida</taxon>
        <taxon>Coccidia</taxon>
        <taxon>Eucoccidiorida</taxon>
        <taxon>Eimeriorina</taxon>
        <taxon>Eimeriidae</taxon>
        <taxon>Cyclospora</taxon>
    </lineage>
</organism>
<dbReference type="PANTHER" id="PTHR46518:SF1">
    <property type="entry name" value="OUTER DYNEIN ARM-DOCKING COMPLEX SUBUNIT 3"/>
    <property type="match status" value="1"/>
</dbReference>
<evidence type="ECO:0000313" key="3">
    <source>
        <dbReference type="EMBL" id="OEH74387.1"/>
    </source>
</evidence>
<proteinExistence type="predicted"/>
<evidence type="ECO:0000313" key="4">
    <source>
        <dbReference type="Proteomes" id="UP000095192"/>
    </source>
</evidence>
<dbReference type="AlphaFoldDB" id="A0A1D3CT63"/>
<comment type="caution">
    <text evidence="3">The sequence shown here is derived from an EMBL/GenBank/DDBJ whole genome shotgun (WGS) entry which is preliminary data.</text>
</comment>
<name>A0A1D3CT63_9EIME</name>
<dbReference type="EMBL" id="JROU02002054">
    <property type="protein sequence ID" value="OEH74387.1"/>
    <property type="molecule type" value="Genomic_DNA"/>
</dbReference>
<dbReference type="PANTHER" id="PTHR46518">
    <property type="entry name" value="COILED-COIL DOMAIN-CONTAINING PROTEIN 151"/>
    <property type="match status" value="1"/>
</dbReference>
<feature type="signal peptide" evidence="2">
    <location>
        <begin position="1"/>
        <end position="28"/>
    </location>
</feature>
<dbReference type="Proteomes" id="UP000095192">
    <property type="component" value="Unassembled WGS sequence"/>
</dbReference>